<reference evidence="7" key="1">
    <citation type="submission" date="2021-01" db="EMBL/GenBank/DDBJ databases">
        <title>Marivirga sp. nov., isolated from intertidal surface sediments.</title>
        <authorList>
            <person name="Zhang M."/>
        </authorList>
    </citation>
    <scope>NUCLEOTIDE SEQUENCE</scope>
    <source>
        <strain evidence="7">SM1354</strain>
    </source>
</reference>
<dbReference type="SUPFAM" id="SSF53474">
    <property type="entry name" value="alpha/beta-Hydrolases"/>
    <property type="match status" value="1"/>
</dbReference>
<evidence type="ECO:0000256" key="3">
    <source>
        <dbReference type="PIRNR" id="PIRNR005539"/>
    </source>
</evidence>
<sequence length="332" mass="36724">MKQTIFKSTQSIVKAIMLSICMVAVIISCSQKQAKETDKSANNLSTGEGYVEVEGGKVWYGIMGGGDKTPILCLHGGPGGTSAGYYKLSELAEERPIIFFDQLGSGRSDHHQDTSLLKVEKFVEQVHAVKEALMLDNFYLMGGSWGGALALEYYLVHPEGIKGLIFRSPYFSTPIWEKDADILVSQLPDTIKAAIYQAEKDSTFNTEAYAAANTYFLKQHGRRTEKVQHPYDTVPSPGNSFIYNYMWGPSEFTATGTLKTYDNHEALKKVKVPALFTTGEYDEARPETIEELSKLVPQSSFVVIPDAGHSTLSDNRSAMIGAIQTFLKEQEE</sequence>
<dbReference type="RefSeq" id="WP_201921951.1">
    <property type="nucleotide sequence ID" value="NZ_JAERQG010000003.1"/>
</dbReference>
<dbReference type="Gene3D" id="3.40.50.1820">
    <property type="entry name" value="alpha/beta hydrolase"/>
    <property type="match status" value="1"/>
</dbReference>
<feature type="domain" description="AB hydrolase-1" evidence="6">
    <location>
        <begin position="70"/>
        <end position="313"/>
    </location>
</feature>
<dbReference type="GO" id="GO:0008233">
    <property type="term" value="F:peptidase activity"/>
    <property type="evidence" value="ECO:0007669"/>
    <property type="project" value="InterPro"/>
</dbReference>
<dbReference type="InterPro" id="IPR029058">
    <property type="entry name" value="AB_hydrolase_fold"/>
</dbReference>
<evidence type="ECO:0000256" key="1">
    <source>
        <dbReference type="ARBA" id="ARBA00010088"/>
    </source>
</evidence>
<dbReference type="InterPro" id="IPR050266">
    <property type="entry name" value="AB_hydrolase_sf"/>
</dbReference>
<dbReference type="Proteomes" id="UP000642920">
    <property type="component" value="Unassembled WGS sequence"/>
</dbReference>
<evidence type="ECO:0000313" key="7">
    <source>
        <dbReference type="EMBL" id="MBL0766093.1"/>
    </source>
</evidence>
<feature type="signal peptide" evidence="5">
    <location>
        <begin position="1"/>
        <end position="34"/>
    </location>
</feature>
<evidence type="ECO:0000256" key="4">
    <source>
        <dbReference type="PIRSR" id="PIRSR005539-1"/>
    </source>
</evidence>
<dbReference type="InterPro" id="IPR000073">
    <property type="entry name" value="AB_hydrolase_1"/>
</dbReference>
<dbReference type="AlphaFoldDB" id="A0A937AM58"/>
<dbReference type="PANTHER" id="PTHR43798:SF31">
    <property type="entry name" value="AB HYDROLASE SUPERFAMILY PROTEIN YCLE"/>
    <property type="match status" value="1"/>
</dbReference>
<dbReference type="GO" id="GO:0006508">
    <property type="term" value="P:proteolysis"/>
    <property type="evidence" value="ECO:0007669"/>
    <property type="project" value="InterPro"/>
</dbReference>
<dbReference type="PRINTS" id="PR00111">
    <property type="entry name" value="ABHYDROLASE"/>
</dbReference>
<dbReference type="NCBIfam" id="TIGR01250">
    <property type="entry name" value="pro_imino_pep_2"/>
    <property type="match status" value="1"/>
</dbReference>
<dbReference type="PROSITE" id="PS51257">
    <property type="entry name" value="PROKAR_LIPOPROTEIN"/>
    <property type="match status" value="1"/>
</dbReference>
<feature type="chain" id="PRO_5037497153" evidence="5">
    <location>
        <begin position="35"/>
        <end position="332"/>
    </location>
</feature>
<proteinExistence type="inferred from homology"/>
<dbReference type="InterPro" id="IPR005945">
    <property type="entry name" value="Pro_imino_pep"/>
</dbReference>
<evidence type="ECO:0000313" key="8">
    <source>
        <dbReference type="Proteomes" id="UP000642920"/>
    </source>
</evidence>
<protein>
    <submittedName>
        <fullName evidence="7">Proline iminopeptidase-family hydrolase</fullName>
    </submittedName>
</protein>
<accession>A0A937AM58</accession>
<dbReference type="Pfam" id="PF00561">
    <property type="entry name" value="Abhydrolase_1"/>
    <property type="match status" value="1"/>
</dbReference>
<keyword evidence="2 3" id="KW-0378">Hydrolase</keyword>
<comment type="caution">
    <text evidence="7">The sequence shown here is derived from an EMBL/GenBank/DDBJ whole genome shotgun (WGS) entry which is preliminary data.</text>
</comment>
<evidence type="ECO:0000256" key="5">
    <source>
        <dbReference type="SAM" id="SignalP"/>
    </source>
</evidence>
<evidence type="ECO:0000256" key="2">
    <source>
        <dbReference type="ARBA" id="ARBA00022801"/>
    </source>
</evidence>
<evidence type="ECO:0000259" key="6">
    <source>
        <dbReference type="Pfam" id="PF00561"/>
    </source>
</evidence>
<gene>
    <name evidence="7" type="ORF">JKP34_12575</name>
</gene>
<organism evidence="7 8">
    <name type="scientific">Marivirga atlantica</name>
    <dbReference type="NCBI Taxonomy" id="1548457"/>
    <lineage>
        <taxon>Bacteria</taxon>
        <taxon>Pseudomonadati</taxon>
        <taxon>Bacteroidota</taxon>
        <taxon>Cytophagia</taxon>
        <taxon>Cytophagales</taxon>
        <taxon>Marivirgaceae</taxon>
        <taxon>Marivirga</taxon>
    </lineage>
</organism>
<keyword evidence="8" id="KW-1185">Reference proteome</keyword>
<dbReference type="PANTHER" id="PTHR43798">
    <property type="entry name" value="MONOACYLGLYCEROL LIPASE"/>
    <property type="match status" value="1"/>
</dbReference>
<name>A0A937AM58_9BACT</name>
<dbReference type="PIRSF" id="PIRSF005539">
    <property type="entry name" value="Pept_S33_TRI_F1"/>
    <property type="match status" value="1"/>
</dbReference>
<feature type="active site" description="Proton donor" evidence="4">
    <location>
        <position position="309"/>
    </location>
</feature>
<comment type="similarity">
    <text evidence="1 3">Belongs to the peptidase S33 family.</text>
</comment>
<dbReference type="EMBL" id="JAERQG010000003">
    <property type="protein sequence ID" value="MBL0766093.1"/>
    <property type="molecule type" value="Genomic_DNA"/>
</dbReference>
<dbReference type="PRINTS" id="PR00793">
    <property type="entry name" value="PROAMNOPTASE"/>
</dbReference>
<feature type="active site" evidence="4">
    <location>
        <position position="282"/>
    </location>
</feature>
<keyword evidence="5" id="KW-0732">Signal</keyword>
<dbReference type="GO" id="GO:0016020">
    <property type="term" value="C:membrane"/>
    <property type="evidence" value="ECO:0007669"/>
    <property type="project" value="TreeGrafter"/>
</dbReference>
<feature type="active site" description="Nucleophile" evidence="4">
    <location>
        <position position="144"/>
    </location>
</feature>
<dbReference type="InterPro" id="IPR002410">
    <property type="entry name" value="Peptidase_S33"/>
</dbReference>